<evidence type="ECO:0000256" key="1">
    <source>
        <dbReference type="ARBA" id="ARBA00006285"/>
    </source>
</evidence>
<dbReference type="GO" id="GO:0016020">
    <property type="term" value="C:membrane"/>
    <property type="evidence" value="ECO:0007669"/>
    <property type="project" value="TreeGrafter"/>
</dbReference>
<gene>
    <name evidence="5" type="ORF">CCAX7_57000</name>
</gene>
<dbReference type="InterPro" id="IPR025705">
    <property type="entry name" value="Beta_hexosaminidase_sua/sub"/>
</dbReference>
<dbReference type="OrthoDB" id="1098018at2"/>
<name>A0A402D0H8_9BACT</name>
<protein>
    <recommendedName>
        <fullName evidence="4">CBM6 domain-containing protein</fullName>
    </recommendedName>
</protein>
<dbReference type="GO" id="GO:0030203">
    <property type="term" value="P:glycosaminoglycan metabolic process"/>
    <property type="evidence" value="ECO:0007669"/>
    <property type="project" value="TreeGrafter"/>
</dbReference>
<accession>A0A402D0H8</accession>
<evidence type="ECO:0000256" key="2">
    <source>
        <dbReference type="ARBA" id="ARBA00022729"/>
    </source>
</evidence>
<dbReference type="GO" id="GO:0004563">
    <property type="term" value="F:beta-N-acetylhexosaminidase activity"/>
    <property type="evidence" value="ECO:0007669"/>
    <property type="project" value="InterPro"/>
</dbReference>
<dbReference type="Pfam" id="PF03422">
    <property type="entry name" value="CBM_6"/>
    <property type="match status" value="1"/>
</dbReference>
<dbReference type="Pfam" id="PF00728">
    <property type="entry name" value="Glyco_hydro_20"/>
    <property type="match status" value="1"/>
</dbReference>
<dbReference type="SMART" id="SM00606">
    <property type="entry name" value="CBD_IV"/>
    <property type="match status" value="1"/>
</dbReference>
<reference evidence="5 6" key="1">
    <citation type="journal article" date="2019" name="Int. J. Syst. Evol. Microbiol.">
        <title>Capsulimonas corticalis gen. nov., sp. nov., an aerobic capsulated bacterium, of a novel bacterial order, Capsulimonadales ord. nov., of the class Armatimonadia of the phylum Armatimonadetes.</title>
        <authorList>
            <person name="Li J."/>
            <person name="Kudo C."/>
            <person name="Tonouchi A."/>
        </authorList>
    </citation>
    <scope>NUCLEOTIDE SEQUENCE [LARGE SCALE GENOMIC DNA]</scope>
    <source>
        <strain evidence="5 6">AX-7</strain>
    </source>
</reference>
<evidence type="ECO:0000256" key="3">
    <source>
        <dbReference type="ARBA" id="ARBA00022801"/>
    </source>
</evidence>
<comment type="similarity">
    <text evidence="1">Belongs to the glycosyl hydrolase 20 family.</text>
</comment>
<keyword evidence="2" id="KW-0732">Signal</keyword>
<dbReference type="PANTHER" id="PTHR22600:SF21">
    <property type="entry name" value="BETA-HEXOSAMINIDASE A"/>
    <property type="match status" value="1"/>
</dbReference>
<dbReference type="PRINTS" id="PR00738">
    <property type="entry name" value="GLHYDRLASE20"/>
</dbReference>
<dbReference type="Proteomes" id="UP000287394">
    <property type="component" value="Chromosome"/>
</dbReference>
<dbReference type="GO" id="GO:0005764">
    <property type="term" value="C:lysosome"/>
    <property type="evidence" value="ECO:0007669"/>
    <property type="project" value="TreeGrafter"/>
</dbReference>
<dbReference type="InterPro" id="IPR005084">
    <property type="entry name" value="CBM6"/>
</dbReference>
<dbReference type="SUPFAM" id="SSF51445">
    <property type="entry name" value="(Trans)glycosidases"/>
    <property type="match status" value="1"/>
</dbReference>
<dbReference type="CDD" id="cd04080">
    <property type="entry name" value="CBM6_cellulase-like"/>
    <property type="match status" value="1"/>
</dbReference>
<keyword evidence="6" id="KW-1185">Reference proteome</keyword>
<evidence type="ECO:0000313" key="5">
    <source>
        <dbReference type="EMBL" id="BDI33649.1"/>
    </source>
</evidence>
<dbReference type="InterPro" id="IPR008979">
    <property type="entry name" value="Galactose-bd-like_sf"/>
</dbReference>
<dbReference type="AlphaFoldDB" id="A0A402D0H8"/>
<sequence>MESKVFPKLQKMGGEGQFYTQNEVKAIVSYARDRGIRVVPEFDIPGHTTALLAGYPELASAPGPYAVKHTWGVHDATLDPTNEKVYAFLDTFFGEVSKLFPDHYVHIGGDEVNGKQWSASPRIQAFMTARRFANNDALQAYFNRRVIEILRRHGKAMIGWDEIIAPGMPATTVAQSWRGKDSLATSVGAGYFAILSKGYYLDNALSAAEMYANDPTAGPIASLPSADQARVLGGEACMWTEHVTPKTLNRRVWPRAAAVAERLWSPASVTDAGDLARRLSRWSPIRTAPQTPFHGTPSAIPGVIESEDYDNGGEGVSYHDTDGVDTGQGYREDEAVDVEPFGDGRRFDVGYTRPGQWLKYTVTVAAAGAYDLNVRVSSGEAGGVFHVEDGSGANLTGPMTAPATGGWDTWTLVHASVHLQAGRSVLKFVEDTGGYNLDSMTFTHP</sequence>
<dbReference type="PANTHER" id="PTHR22600">
    <property type="entry name" value="BETA-HEXOSAMINIDASE"/>
    <property type="match status" value="1"/>
</dbReference>
<evidence type="ECO:0000313" key="6">
    <source>
        <dbReference type="Proteomes" id="UP000287394"/>
    </source>
</evidence>
<feature type="domain" description="CBM6" evidence="4">
    <location>
        <begin position="302"/>
        <end position="443"/>
    </location>
</feature>
<keyword evidence="3" id="KW-0378">Hydrolase</keyword>
<organism evidence="5 6">
    <name type="scientific">Capsulimonas corticalis</name>
    <dbReference type="NCBI Taxonomy" id="2219043"/>
    <lineage>
        <taxon>Bacteria</taxon>
        <taxon>Bacillati</taxon>
        <taxon>Armatimonadota</taxon>
        <taxon>Armatimonadia</taxon>
        <taxon>Capsulimonadales</taxon>
        <taxon>Capsulimonadaceae</taxon>
        <taxon>Capsulimonas</taxon>
    </lineage>
</organism>
<evidence type="ECO:0000259" key="4">
    <source>
        <dbReference type="PROSITE" id="PS51175"/>
    </source>
</evidence>
<dbReference type="InterPro" id="IPR015883">
    <property type="entry name" value="Glyco_hydro_20_cat"/>
</dbReference>
<dbReference type="GO" id="GO:0006689">
    <property type="term" value="P:ganglioside catabolic process"/>
    <property type="evidence" value="ECO:0007669"/>
    <property type="project" value="TreeGrafter"/>
</dbReference>
<dbReference type="Gene3D" id="2.60.120.260">
    <property type="entry name" value="Galactose-binding domain-like"/>
    <property type="match status" value="1"/>
</dbReference>
<dbReference type="InterPro" id="IPR017853">
    <property type="entry name" value="GH"/>
</dbReference>
<dbReference type="KEGG" id="ccot:CCAX7_57000"/>
<dbReference type="Gene3D" id="3.20.20.80">
    <property type="entry name" value="Glycosidases"/>
    <property type="match status" value="1"/>
</dbReference>
<dbReference type="PROSITE" id="PS51175">
    <property type="entry name" value="CBM6"/>
    <property type="match status" value="1"/>
</dbReference>
<dbReference type="GO" id="GO:0005975">
    <property type="term" value="P:carbohydrate metabolic process"/>
    <property type="evidence" value="ECO:0007669"/>
    <property type="project" value="InterPro"/>
</dbReference>
<dbReference type="EMBL" id="AP025739">
    <property type="protein sequence ID" value="BDI33649.1"/>
    <property type="molecule type" value="Genomic_DNA"/>
</dbReference>
<proteinExistence type="inferred from homology"/>
<dbReference type="SUPFAM" id="SSF49785">
    <property type="entry name" value="Galactose-binding domain-like"/>
    <property type="match status" value="1"/>
</dbReference>
<dbReference type="GO" id="GO:0030246">
    <property type="term" value="F:carbohydrate binding"/>
    <property type="evidence" value="ECO:0007669"/>
    <property type="project" value="InterPro"/>
</dbReference>
<dbReference type="InterPro" id="IPR006584">
    <property type="entry name" value="Cellulose-bd_IV"/>
</dbReference>